<dbReference type="InterPro" id="IPR002155">
    <property type="entry name" value="Thiolase"/>
</dbReference>
<feature type="domain" description="Thiolase N-terminal" evidence="8">
    <location>
        <begin position="31"/>
        <end position="289"/>
    </location>
</feature>
<gene>
    <name evidence="10" type="ORF">BN9_007810</name>
</gene>
<keyword evidence="11" id="KW-1185">Reference proteome</keyword>
<evidence type="ECO:0000256" key="7">
    <source>
        <dbReference type="RuleBase" id="RU003557"/>
    </source>
</evidence>
<dbReference type="PROSITE" id="PS00098">
    <property type="entry name" value="THIOLASE_1"/>
    <property type="match status" value="1"/>
</dbReference>
<evidence type="ECO:0000256" key="6">
    <source>
        <dbReference type="PIRSR" id="PIRSR000429-1"/>
    </source>
</evidence>
<feature type="active site" description="Acyl-thioester intermediate" evidence="6">
    <location>
        <position position="115"/>
    </location>
</feature>
<organism evidence="10 11">
    <name type="scientific">Albugo candida</name>
    <dbReference type="NCBI Taxonomy" id="65357"/>
    <lineage>
        <taxon>Eukaryota</taxon>
        <taxon>Sar</taxon>
        <taxon>Stramenopiles</taxon>
        <taxon>Oomycota</taxon>
        <taxon>Peronosporomycetes</taxon>
        <taxon>Albuginales</taxon>
        <taxon>Albuginaceae</taxon>
        <taxon>Albugo</taxon>
    </lineage>
</organism>
<evidence type="ECO:0000259" key="9">
    <source>
        <dbReference type="Pfam" id="PF02803"/>
    </source>
</evidence>
<evidence type="ECO:0000256" key="5">
    <source>
        <dbReference type="ARBA" id="ARBA00023315"/>
    </source>
</evidence>
<dbReference type="STRING" id="65357.A0A024G024"/>
<reference evidence="10 11" key="1">
    <citation type="submission" date="2012-05" db="EMBL/GenBank/DDBJ databases">
        <title>Recombination and specialization in a pathogen metapopulation.</title>
        <authorList>
            <person name="Gardiner A."/>
            <person name="Kemen E."/>
            <person name="Schultz-Larsen T."/>
            <person name="MacLean D."/>
            <person name="Van Oosterhout C."/>
            <person name="Jones J.D.G."/>
        </authorList>
    </citation>
    <scope>NUCLEOTIDE SEQUENCE [LARGE SCALE GENOMIC DNA]</scope>
    <source>
        <strain evidence="10 11">Ac Nc2</strain>
    </source>
</reference>
<keyword evidence="2 7" id="KW-0808">Transferase</keyword>
<evidence type="ECO:0008006" key="12">
    <source>
        <dbReference type="Google" id="ProtNLM"/>
    </source>
</evidence>
<dbReference type="NCBIfam" id="TIGR01930">
    <property type="entry name" value="AcCoA-C-Actrans"/>
    <property type="match status" value="1"/>
</dbReference>
<dbReference type="GO" id="GO:0005739">
    <property type="term" value="C:mitochondrion"/>
    <property type="evidence" value="ECO:0007669"/>
    <property type="project" value="TreeGrafter"/>
</dbReference>
<feature type="active site" description="Proton acceptor" evidence="6">
    <location>
        <position position="376"/>
    </location>
</feature>
<dbReference type="Pfam" id="PF00108">
    <property type="entry name" value="Thiolase_N"/>
    <property type="match status" value="1"/>
</dbReference>
<dbReference type="InterPro" id="IPR020615">
    <property type="entry name" value="Thiolase_acyl_enz_int_AS"/>
</dbReference>
<keyword evidence="3" id="KW-0479">Metal-binding</keyword>
<dbReference type="FunCoup" id="A0A024G024">
    <property type="interactions" value="203"/>
</dbReference>
<dbReference type="PROSITE" id="PS00737">
    <property type="entry name" value="THIOLASE_2"/>
    <property type="match status" value="1"/>
</dbReference>
<evidence type="ECO:0000313" key="11">
    <source>
        <dbReference type="Proteomes" id="UP000053237"/>
    </source>
</evidence>
<dbReference type="SUPFAM" id="SSF53901">
    <property type="entry name" value="Thiolase-like"/>
    <property type="match status" value="2"/>
</dbReference>
<dbReference type="InParanoid" id="A0A024G024"/>
<dbReference type="GO" id="GO:0046872">
    <property type="term" value="F:metal ion binding"/>
    <property type="evidence" value="ECO:0007669"/>
    <property type="project" value="UniProtKB-KW"/>
</dbReference>
<feature type="domain" description="Thiolase C-terminal" evidence="9">
    <location>
        <begin position="297"/>
        <end position="418"/>
    </location>
</feature>
<dbReference type="InterPro" id="IPR020613">
    <property type="entry name" value="Thiolase_CS"/>
</dbReference>
<feature type="active site" description="Proton acceptor" evidence="6">
    <location>
        <position position="406"/>
    </location>
</feature>
<evidence type="ECO:0000256" key="1">
    <source>
        <dbReference type="ARBA" id="ARBA00010982"/>
    </source>
</evidence>
<dbReference type="InterPro" id="IPR020617">
    <property type="entry name" value="Thiolase_C"/>
</dbReference>
<dbReference type="PIRSF" id="PIRSF000429">
    <property type="entry name" value="Ac-CoA_Ac_transf"/>
    <property type="match status" value="1"/>
</dbReference>
<protein>
    <recommendedName>
        <fullName evidence="12">Acetyl-CoA acetyltransferase</fullName>
    </recommendedName>
</protein>
<evidence type="ECO:0000256" key="3">
    <source>
        <dbReference type="ARBA" id="ARBA00022723"/>
    </source>
</evidence>
<dbReference type="InterPro" id="IPR016039">
    <property type="entry name" value="Thiolase-like"/>
</dbReference>
<dbReference type="Pfam" id="PF02803">
    <property type="entry name" value="Thiolase_C"/>
    <property type="match status" value="1"/>
</dbReference>
<evidence type="ECO:0000256" key="4">
    <source>
        <dbReference type="ARBA" id="ARBA00022958"/>
    </source>
</evidence>
<comment type="caution">
    <text evidence="10">The sequence shown here is derived from an EMBL/GenBank/DDBJ whole genome shotgun (WGS) entry which is preliminary data.</text>
</comment>
<keyword evidence="4" id="KW-0630">Potassium</keyword>
<proteinExistence type="inferred from homology"/>
<name>A0A024G024_9STRA</name>
<dbReference type="EMBL" id="CAIX01000005">
    <property type="protein sequence ID" value="CCI39997.1"/>
    <property type="molecule type" value="Genomic_DNA"/>
</dbReference>
<dbReference type="OrthoDB" id="5404651at2759"/>
<evidence type="ECO:0000256" key="2">
    <source>
        <dbReference type="ARBA" id="ARBA00022679"/>
    </source>
</evidence>
<dbReference type="Gene3D" id="3.40.47.10">
    <property type="match status" value="1"/>
</dbReference>
<keyword evidence="5 7" id="KW-0012">Acyltransferase</keyword>
<evidence type="ECO:0000259" key="8">
    <source>
        <dbReference type="Pfam" id="PF00108"/>
    </source>
</evidence>
<comment type="similarity">
    <text evidence="1 7">Belongs to the thiolase-like superfamily. Thiolase family.</text>
</comment>
<sequence>MFKILKQVYSSGKCSHVCRALSTRIRNEKDVVIVSYARTPIGTLNGAFQDLSGPELGVIANRESVKRAGISPNDIQEAFIGNVVSAGIGQAPARQSILKANFPERIPCTTINKVCASGMKAIAISAQTIQCGSQEVVLAGGFESMSNVPFYLAKARRGYPYILYSQLIDGVIHDGLWDPYDNQHMGICGEICARNFNFSREDQDAYAIESYARAIKANEQGLFDAEIVPVSISQRKGDPKVYARDEEPFNTNPERIPKLRPAFTKDGTVTAANASPLNDGAASMVLMSAHKAREMNLKPLARILGFGDAAQKPDEFTIAPSKAIPVALHRAGLQLDDIEYHEINEAFSVVPLANMRLMDLDHSRVNVNGGAVAIGHPIGMSGVRVVGSLIHILRQKDATIGCASICNGGGGAGAMIIELLN</sequence>
<accession>A0A024G024</accession>
<dbReference type="FunFam" id="3.40.47.10:FF:000007">
    <property type="entry name" value="acetyl-CoA acetyltransferase, mitochondrial"/>
    <property type="match status" value="1"/>
</dbReference>
<dbReference type="PANTHER" id="PTHR18919:SF156">
    <property type="entry name" value="ACETYL-COA ACETYLTRANSFERASE, MITOCHONDRIAL"/>
    <property type="match status" value="1"/>
</dbReference>
<dbReference type="CDD" id="cd00751">
    <property type="entry name" value="thiolase"/>
    <property type="match status" value="1"/>
</dbReference>
<dbReference type="InterPro" id="IPR020616">
    <property type="entry name" value="Thiolase_N"/>
</dbReference>
<dbReference type="PANTHER" id="PTHR18919">
    <property type="entry name" value="ACETYL-COA C-ACYLTRANSFERASE"/>
    <property type="match status" value="1"/>
</dbReference>
<dbReference type="AlphaFoldDB" id="A0A024G024"/>
<evidence type="ECO:0000313" key="10">
    <source>
        <dbReference type="EMBL" id="CCI39997.1"/>
    </source>
</evidence>
<dbReference type="GO" id="GO:0006635">
    <property type="term" value="P:fatty acid beta-oxidation"/>
    <property type="evidence" value="ECO:0007669"/>
    <property type="project" value="TreeGrafter"/>
</dbReference>
<dbReference type="Proteomes" id="UP000053237">
    <property type="component" value="Unassembled WGS sequence"/>
</dbReference>
<dbReference type="GO" id="GO:0003985">
    <property type="term" value="F:acetyl-CoA C-acetyltransferase activity"/>
    <property type="evidence" value="ECO:0007669"/>
    <property type="project" value="TreeGrafter"/>
</dbReference>